<dbReference type="InterPro" id="IPR051212">
    <property type="entry name" value="Type-I_RE_S_subunit"/>
</dbReference>
<dbReference type="CDD" id="cd17261">
    <property type="entry name" value="RMtype1_S_EcoKI-TRD2-CR2_like"/>
    <property type="match status" value="1"/>
</dbReference>
<keyword evidence="5" id="KW-0378">Hydrolase</keyword>
<comment type="similarity">
    <text evidence="1">Belongs to the type-I restriction system S methylase family.</text>
</comment>
<dbReference type="RefSeq" id="WP_198642228.1">
    <property type="nucleotide sequence ID" value="NZ_JAEHSL010000002.1"/>
</dbReference>
<evidence type="ECO:0000256" key="3">
    <source>
        <dbReference type="ARBA" id="ARBA00023125"/>
    </source>
</evidence>
<keyword evidence="5" id="KW-0255">Endonuclease</keyword>
<evidence type="ECO:0000259" key="4">
    <source>
        <dbReference type="Pfam" id="PF01420"/>
    </source>
</evidence>
<gene>
    <name evidence="5" type="ORF">JEQ07_06585</name>
</gene>
<reference evidence="5 6" key="1">
    <citation type="submission" date="2020-12" db="EMBL/GenBank/DDBJ databases">
        <title>Enhanced detection system for hospital associated transmission using whole genome sequencing surveillance.</title>
        <authorList>
            <person name="Harrison L.H."/>
            <person name="Van Tyne D."/>
            <person name="Marsh J.W."/>
            <person name="Griffith M.P."/>
            <person name="Snyder D.J."/>
            <person name="Cooper V.S."/>
            <person name="Mustapha M."/>
        </authorList>
    </citation>
    <scope>NUCLEOTIDE SEQUENCE [LARGE SCALE GENOMIC DNA]</scope>
    <source>
        <strain evidence="5 6">SER00238</strain>
    </source>
</reference>
<dbReference type="GO" id="GO:0004519">
    <property type="term" value="F:endonuclease activity"/>
    <property type="evidence" value="ECO:0007669"/>
    <property type="project" value="UniProtKB-KW"/>
</dbReference>
<evidence type="ECO:0000313" key="6">
    <source>
        <dbReference type="Proteomes" id="UP000639004"/>
    </source>
</evidence>
<dbReference type="CDD" id="cd17264">
    <property type="entry name" value="RMtype1_S_Eco3763I-TRD2-CR2_like"/>
    <property type="match status" value="1"/>
</dbReference>
<dbReference type="SUPFAM" id="SSF116734">
    <property type="entry name" value="DNA methylase specificity domain"/>
    <property type="match status" value="2"/>
</dbReference>
<keyword evidence="5" id="KW-0540">Nuclease</keyword>
<feature type="domain" description="Type I restriction modification DNA specificity" evidence="4">
    <location>
        <begin position="102"/>
        <end position="283"/>
    </location>
</feature>
<accession>A0ABS0TNY8</accession>
<dbReference type="EMBL" id="JAEHSL010000002">
    <property type="protein sequence ID" value="MBI6180068.1"/>
    <property type="molecule type" value="Genomic_DNA"/>
</dbReference>
<dbReference type="Pfam" id="PF01420">
    <property type="entry name" value="Methylase_S"/>
    <property type="match status" value="1"/>
</dbReference>
<organism evidence="5 6">
    <name type="scientific">Serratia proteamaculans</name>
    <dbReference type="NCBI Taxonomy" id="28151"/>
    <lineage>
        <taxon>Bacteria</taxon>
        <taxon>Pseudomonadati</taxon>
        <taxon>Pseudomonadota</taxon>
        <taxon>Gammaproteobacteria</taxon>
        <taxon>Enterobacterales</taxon>
        <taxon>Yersiniaceae</taxon>
        <taxon>Serratia</taxon>
    </lineage>
</organism>
<keyword evidence="6" id="KW-1185">Reference proteome</keyword>
<evidence type="ECO:0000256" key="1">
    <source>
        <dbReference type="ARBA" id="ARBA00010923"/>
    </source>
</evidence>
<name>A0ABS0TNY8_SERPR</name>
<dbReference type="PANTHER" id="PTHR43140:SF1">
    <property type="entry name" value="TYPE I RESTRICTION ENZYME ECOKI SPECIFICITY SUBUNIT"/>
    <property type="match status" value="1"/>
</dbReference>
<keyword evidence="2" id="KW-0680">Restriction system</keyword>
<sequence length="594" mass="65907">MAVEQLITQHIDTWTSALRTRSTAGRGASGKIDLYGIKKLRELILELAVRGKLVPQDSNDEPASELLKRIAAEKAELVKQGKIKKQKPLPEISEDEKPFALPKGWEWTALKNICLLENGDRSKNYPNKSTLVESGVPFVNAGHLVNGGIDENEMTFIKNEHFNSLRSGKFHHGDILFCLRGSLGKSALVDNLSGAIASSLVIVRTLPLVNNEYVNLYFNTPVSYRYIKKYDNGTAQPNLAATDLERFLVPLASLSEQKRIIAKINELMSLCDQLEQQSLTSLEAHSQLVETLLSTLTDSQNAEELAGNWARVSEHFDTLFTTEASIDALKQTILQLAVMGKLVPQDPNDEPASELLKRIEQEKAQLVKEGKIKKQKPLPPVSDEEKPFELPVGWEWCRIGDIIENMDAGWSPACLPEPSPNEKVWGVLKTTAVQTLEYREQENKTLPNSKQPRPQYEVKVGDILITRAGPKNRVGISCLVGKTRGKLMISDKIIRFHLISADISAKYISLCLNCGVTAEYLESSKSGMAESQMNISQDNLKFAPVALPPTKIQLKVILTVEDFFSTCDSLKSRLQSAQQTQLHLADALTDAALS</sequence>
<dbReference type="PANTHER" id="PTHR43140">
    <property type="entry name" value="TYPE-1 RESTRICTION ENZYME ECOKI SPECIFICITY PROTEIN"/>
    <property type="match status" value="1"/>
</dbReference>
<evidence type="ECO:0000256" key="2">
    <source>
        <dbReference type="ARBA" id="ARBA00022747"/>
    </source>
</evidence>
<dbReference type="InterPro" id="IPR000055">
    <property type="entry name" value="Restrct_endonuc_typeI_TRD"/>
</dbReference>
<protein>
    <submittedName>
        <fullName evidence="5">Restriction endonuclease subunit S</fullName>
    </submittedName>
</protein>
<dbReference type="Gene3D" id="3.90.220.20">
    <property type="entry name" value="DNA methylase specificity domains"/>
    <property type="match status" value="2"/>
</dbReference>
<keyword evidence="3" id="KW-0238">DNA-binding</keyword>
<comment type="caution">
    <text evidence="5">The sequence shown here is derived from an EMBL/GenBank/DDBJ whole genome shotgun (WGS) entry which is preliminary data.</text>
</comment>
<evidence type="ECO:0000313" key="5">
    <source>
        <dbReference type="EMBL" id="MBI6180068.1"/>
    </source>
</evidence>
<proteinExistence type="inferred from homology"/>
<dbReference type="Proteomes" id="UP000639004">
    <property type="component" value="Unassembled WGS sequence"/>
</dbReference>
<dbReference type="InterPro" id="IPR044946">
    <property type="entry name" value="Restrct_endonuc_typeI_TRD_sf"/>
</dbReference>